<dbReference type="InterPro" id="IPR003782">
    <property type="entry name" value="SCO1/SenC"/>
</dbReference>
<dbReference type="PANTHER" id="PTHR12151">
    <property type="entry name" value="ELECTRON TRANSPORT PROTIN SCO1/SENC FAMILY MEMBER"/>
    <property type="match status" value="1"/>
</dbReference>
<name>A0A1U9YLC2_9BACL</name>
<dbReference type="GeneID" id="64220157"/>
<evidence type="ECO:0000256" key="1">
    <source>
        <dbReference type="ARBA" id="ARBA00010996"/>
    </source>
</evidence>
<dbReference type="PROSITE" id="PS51352">
    <property type="entry name" value="THIOREDOXIN_2"/>
    <property type="match status" value="1"/>
</dbReference>
<dbReference type="EMBL" id="CP020557">
    <property type="protein sequence ID" value="ARF67574.1"/>
    <property type="molecule type" value="Genomic_DNA"/>
</dbReference>
<dbReference type="Proteomes" id="UP000192727">
    <property type="component" value="Chromosome"/>
</dbReference>
<evidence type="ECO:0000313" key="3">
    <source>
        <dbReference type="EMBL" id="ARF67574.1"/>
    </source>
</evidence>
<dbReference type="InterPro" id="IPR013766">
    <property type="entry name" value="Thioredoxin_domain"/>
</dbReference>
<evidence type="ECO:0000256" key="2">
    <source>
        <dbReference type="ARBA" id="ARBA00023008"/>
    </source>
</evidence>
<protein>
    <submittedName>
        <fullName evidence="3">Uncharacterized protein</fullName>
    </submittedName>
</protein>
<dbReference type="SUPFAM" id="SSF52833">
    <property type="entry name" value="Thioredoxin-like"/>
    <property type="match status" value="1"/>
</dbReference>
<reference evidence="3 4" key="1">
    <citation type="submission" date="2017-03" db="EMBL/GenBank/DDBJ databases">
        <title>Paenibacillus larvae genome sequencing.</title>
        <authorList>
            <person name="Dingman D.W."/>
        </authorList>
    </citation>
    <scope>NUCLEOTIDE SEQUENCE [LARGE SCALE GENOMIC DNA]</scope>
    <source>
        <strain evidence="3 4">SAG 10367</strain>
    </source>
</reference>
<dbReference type="CDD" id="cd02968">
    <property type="entry name" value="SCO"/>
    <property type="match status" value="1"/>
</dbReference>
<dbReference type="Pfam" id="PF02630">
    <property type="entry name" value="SCO1-SenC"/>
    <property type="match status" value="1"/>
</dbReference>
<proteinExistence type="inferred from homology"/>
<organism evidence="3 4">
    <name type="scientific">Paenibacillus larvae subsp. pulvifaciens</name>
    <dbReference type="NCBI Taxonomy" id="1477"/>
    <lineage>
        <taxon>Bacteria</taxon>
        <taxon>Bacillati</taxon>
        <taxon>Bacillota</taxon>
        <taxon>Bacilli</taxon>
        <taxon>Bacillales</taxon>
        <taxon>Paenibacillaceae</taxon>
        <taxon>Paenibacillus</taxon>
    </lineage>
</organism>
<dbReference type="AlphaFoldDB" id="A0A1U9YLC2"/>
<dbReference type="PANTHER" id="PTHR12151:SF25">
    <property type="entry name" value="LINALOOL DEHYDRATASE_ISOMERASE DOMAIN-CONTAINING PROTEIN"/>
    <property type="match status" value="1"/>
</dbReference>
<gene>
    <name evidence="3" type="ORF">B7C51_06685</name>
</gene>
<comment type="similarity">
    <text evidence="1">Belongs to the SCO1/2 family.</text>
</comment>
<keyword evidence="2" id="KW-0186">Copper</keyword>
<sequence length="213" mass="24766">MSAFLQKNWFKLAITIILLSIIASFAYKLWVSNGNGTNDKHLDPVMEEPSFEFTRMDGQKVGKEDLKDTVHLVYFFFGQCPDVCPVTNDLMRKIQNQLKEKNMLGDKVKMLSITFDPERDTPEFLKEYAKRYQADPAGWWFLRDDQEKVKDMMKKLNMTIESDGKGYFLHSNTIFLVDRKGMVRTNYTPGGEARNELDIDAIVRDIKTLTKEK</sequence>
<evidence type="ECO:0000313" key="4">
    <source>
        <dbReference type="Proteomes" id="UP000192727"/>
    </source>
</evidence>
<dbReference type="InterPro" id="IPR036249">
    <property type="entry name" value="Thioredoxin-like_sf"/>
</dbReference>
<dbReference type="Gene3D" id="3.40.30.10">
    <property type="entry name" value="Glutaredoxin"/>
    <property type="match status" value="1"/>
</dbReference>
<accession>A0A1U9YLC2</accession>
<dbReference type="RefSeq" id="WP_077995898.1">
    <property type="nucleotide sequence ID" value="NZ_CP019794.1"/>
</dbReference>